<evidence type="ECO:0000256" key="2">
    <source>
        <dbReference type="ARBA" id="ARBA00005077"/>
    </source>
</evidence>
<dbReference type="Gene3D" id="3.50.30.20">
    <property type="entry name" value="Carbamoyl-phosphate synthase small subunit, N-terminal domain"/>
    <property type="match status" value="1"/>
</dbReference>
<dbReference type="Pfam" id="PF00117">
    <property type="entry name" value="GATase"/>
    <property type="match status" value="1"/>
</dbReference>
<dbReference type="Gene3D" id="3.40.50.880">
    <property type="match status" value="1"/>
</dbReference>
<comment type="function">
    <text evidence="11">Small subunit of the glutamine-dependent carbamoyl phosphate synthetase (CPSase). CPSase catalyzes the formation of carbamoyl phosphate from the ammonia moiety of glutamine, carbonate, and phosphate donated by ATP, constituting the first step of 2 biosynthetic pathways, one leading to arginine and/or urea and the other to pyrimidine nucleotides. The small subunit (glutamine amidotransferase) binds and cleaves glutamine to supply the large subunit with the substrate ammonia.</text>
</comment>
<keyword evidence="8 11" id="KW-0665">Pyrimidine biosynthesis</keyword>
<keyword evidence="11" id="KW-0028">Amino-acid biosynthesis</keyword>
<dbReference type="SUPFAM" id="SSF52317">
    <property type="entry name" value="Class I glutamine amidotransferase-like"/>
    <property type="match status" value="1"/>
</dbReference>
<evidence type="ECO:0000256" key="11">
    <source>
        <dbReference type="HAMAP-Rule" id="MF_01209"/>
    </source>
</evidence>
<evidence type="ECO:0000256" key="5">
    <source>
        <dbReference type="ARBA" id="ARBA00022741"/>
    </source>
</evidence>
<dbReference type="RefSeq" id="WP_175347630.1">
    <property type="nucleotide sequence ID" value="NZ_JABMCI010000063.1"/>
</dbReference>
<feature type="binding site" evidence="11">
    <location>
        <position position="304"/>
    </location>
    <ligand>
        <name>L-glutamine</name>
        <dbReference type="ChEBI" id="CHEBI:58359"/>
    </ligand>
</feature>
<dbReference type="EC" id="6.3.5.5" evidence="11"/>
<sequence length="385" mass="41273">MTDAVLVLEDGRTFTGRPYGAEGSTLGEIVFNTGMTGYQETLTDPSYHRQIVVMTAPHIGNTGVNDEDDESARIWVAGYVVRDPARRASNWRSVRTLDEDLVAQGIVGISEIDTRALTRHLRERGVMRAGIFSGAALVDADGERRAEHELLAAVLDAPAMVGADLAGEVSTDTAYVVEPIGEHVATVAAVDLGIKAMTPQRLAERGVRVHVLPSDATIEEVLATSPDGVFFSNGPGDPAAATHEIELLRDVLDRRIPFFGICYGNQLLGRALGYGTYKLGYGHRGVNQPVMDRATGKVEITAHNHGFAVDAPLDGESVAPHDGGRYGRVVVSHVDLNDDVVEGLRALDLPAFSVQYHPEAAAGPHDAAYLFDRFLDLMTAQKGAA</sequence>
<dbReference type="InterPro" id="IPR035686">
    <property type="entry name" value="CPSase_GATase1"/>
</dbReference>
<dbReference type="InterPro" id="IPR029062">
    <property type="entry name" value="Class_I_gatase-like"/>
</dbReference>
<feature type="binding site" evidence="11">
    <location>
        <position position="307"/>
    </location>
    <ligand>
        <name>L-glutamine</name>
        <dbReference type="ChEBI" id="CHEBI:58359"/>
    </ligand>
</feature>
<evidence type="ECO:0000256" key="9">
    <source>
        <dbReference type="ARBA" id="ARBA00048816"/>
    </source>
</evidence>
<evidence type="ECO:0000256" key="4">
    <source>
        <dbReference type="ARBA" id="ARBA00022598"/>
    </source>
</evidence>
<dbReference type="PRINTS" id="PR00097">
    <property type="entry name" value="ANTSNTHASEII"/>
</dbReference>
<dbReference type="FunFam" id="3.50.30.20:FF:000001">
    <property type="entry name" value="Carbamoyl-phosphate synthase small chain"/>
    <property type="match status" value="1"/>
</dbReference>
<keyword evidence="6 11" id="KW-0067">ATP-binding</keyword>
<evidence type="ECO:0000256" key="7">
    <source>
        <dbReference type="ARBA" id="ARBA00022962"/>
    </source>
</evidence>
<evidence type="ECO:0000256" key="8">
    <source>
        <dbReference type="ARBA" id="ARBA00022975"/>
    </source>
</evidence>
<dbReference type="InterPro" id="IPR002474">
    <property type="entry name" value="CarbamoylP_synth_ssu_N"/>
</dbReference>
<evidence type="ECO:0000313" key="13">
    <source>
        <dbReference type="EMBL" id="NUU17674.1"/>
    </source>
</evidence>
<dbReference type="InterPro" id="IPR006274">
    <property type="entry name" value="CarbamoylP_synth_ssu"/>
</dbReference>
<dbReference type="GO" id="GO:0006526">
    <property type="term" value="P:L-arginine biosynthetic process"/>
    <property type="evidence" value="ECO:0007669"/>
    <property type="project" value="UniProtKB-UniRule"/>
</dbReference>
<keyword evidence="5 11" id="KW-0547">Nucleotide-binding</keyword>
<evidence type="ECO:0000256" key="10">
    <source>
        <dbReference type="ARBA" id="ARBA00049285"/>
    </source>
</evidence>
<protein>
    <recommendedName>
        <fullName evidence="11">Carbamoyl phosphate synthase small chain</fullName>
        <ecNumber evidence="11">6.3.5.5</ecNumber>
    </recommendedName>
    <alternativeName>
        <fullName evidence="11">Carbamoyl phosphate synthetase glutamine chain</fullName>
    </alternativeName>
</protein>
<feature type="binding site" evidence="11">
    <location>
        <position position="266"/>
    </location>
    <ligand>
        <name>L-glutamine</name>
        <dbReference type="ChEBI" id="CHEBI:58359"/>
    </ligand>
</feature>
<evidence type="ECO:0000259" key="12">
    <source>
        <dbReference type="SMART" id="SM01097"/>
    </source>
</evidence>
<comment type="catalytic activity">
    <reaction evidence="10 11">
        <text>L-glutamine + H2O = L-glutamate + NH4(+)</text>
        <dbReference type="Rhea" id="RHEA:15889"/>
        <dbReference type="ChEBI" id="CHEBI:15377"/>
        <dbReference type="ChEBI" id="CHEBI:28938"/>
        <dbReference type="ChEBI" id="CHEBI:29985"/>
        <dbReference type="ChEBI" id="CHEBI:58359"/>
    </reaction>
</comment>
<evidence type="ECO:0000313" key="14">
    <source>
        <dbReference type="Proteomes" id="UP000565724"/>
    </source>
</evidence>
<dbReference type="PANTHER" id="PTHR43418">
    <property type="entry name" value="MULTIFUNCTIONAL TRYPTOPHAN BIOSYNTHESIS PROTEIN-RELATED"/>
    <property type="match status" value="1"/>
</dbReference>
<feature type="binding site" evidence="11">
    <location>
        <position position="234"/>
    </location>
    <ligand>
        <name>L-glutamine</name>
        <dbReference type="ChEBI" id="CHEBI:58359"/>
    </ligand>
</feature>
<feature type="domain" description="Carbamoyl-phosphate synthase small subunit N-terminal" evidence="12">
    <location>
        <begin position="2"/>
        <end position="132"/>
    </location>
</feature>
<comment type="similarity">
    <text evidence="3 11">Belongs to the CarA family.</text>
</comment>
<keyword evidence="7 11" id="KW-0315">Glutamine amidotransferase</keyword>
<feature type="active site" evidence="11">
    <location>
        <position position="359"/>
    </location>
</feature>
<feature type="active site" evidence="11">
    <location>
        <position position="357"/>
    </location>
</feature>
<comment type="pathway">
    <text evidence="1 11">Pyrimidine metabolism; UMP biosynthesis via de novo pathway; (S)-dihydroorotate from bicarbonate: step 1/3.</text>
</comment>
<comment type="pathway">
    <text evidence="2 11">Amino-acid biosynthesis; L-arginine biosynthesis; carbamoyl phosphate from bicarbonate: step 1/1.</text>
</comment>
<dbReference type="AlphaFoldDB" id="A0A7Y6A387"/>
<dbReference type="GO" id="GO:0006207">
    <property type="term" value="P:'de novo' pyrimidine nucleobase biosynthetic process"/>
    <property type="evidence" value="ECO:0007669"/>
    <property type="project" value="InterPro"/>
</dbReference>
<dbReference type="SMART" id="SM01097">
    <property type="entry name" value="CPSase_sm_chain"/>
    <property type="match status" value="1"/>
</dbReference>
<accession>A0A7Y6A387</accession>
<dbReference type="HAMAP" id="MF_01209">
    <property type="entry name" value="CPSase_S_chain"/>
    <property type="match status" value="1"/>
</dbReference>
<evidence type="ECO:0000256" key="6">
    <source>
        <dbReference type="ARBA" id="ARBA00022840"/>
    </source>
</evidence>
<comment type="caution">
    <text evidence="13">The sequence shown here is derived from an EMBL/GenBank/DDBJ whole genome shotgun (WGS) entry which is preliminary data.</text>
</comment>
<feature type="binding site" evidence="11">
    <location>
        <position position="306"/>
    </location>
    <ligand>
        <name>L-glutamine</name>
        <dbReference type="ChEBI" id="CHEBI:58359"/>
    </ligand>
</feature>
<dbReference type="EMBL" id="JABMCI010000063">
    <property type="protein sequence ID" value="NUU17674.1"/>
    <property type="molecule type" value="Genomic_DNA"/>
</dbReference>
<dbReference type="Proteomes" id="UP000565724">
    <property type="component" value="Unassembled WGS sequence"/>
</dbReference>
<dbReference type="InterPro" id="IPR050472">
    <property type="entry name" value="Anth_synth/Amidotransfase"/>
</dbReference>
<dbReference type="GO" id="GO:0006541">
    <property type="term" value="P:glutamine metabolic process"/>
    <property type="evidence" value="ECO:0007669"/>
    <property type="project" value="InterPro"/>
</dbReference>
<proteinExistence type="inferred from homology"/>
<evidence type="ECO:0000256" key="1">
    <source>
        <dbReference type="ARBA" id="ARBA00004812"/>
    </source>
</evidence>
<dbReference type="NCBIfam" id="NF009475">
    <property type="entry name" value="PRK12838.1"/>
    <property type="match status" value="1"/>
</dbReference>
<reference evidence="13 14" key="1">
    <citation type="submission" date="2020-05" db="EMBL/GenBank/DDBJ databases">
        <title>Genome Sequencing of Type Strains.</title>
        <authorList>
            <person name="Lemaire J.F."/>
            <person name="Inderbitzin P."/>
            <person name="Gregorio O.A."/>
            <person name="Collins S.B."/>
            <person name="Wespe N."/>
            <person name="Knight-Connoni V."/>
        </authorList>
    </citation>
    <scope>NUCLEOTIDE SEQUENCE [LARGE SCALE GENOMIC DNA]</scope>
    <source>
        <strain evidence="13 14">ATCC 25174</strain>
    </source>
</reference>
<comment type="catalytic activity">
    <reaction evidence="9 11">
        <text>hydrogencarbonate + L-glutamine + 2 ATP + H2O = carbamoyl phosphate + L-glutamate + 2 ADP + phosphate + 2 H(+)</text>
        <dbReference type="Rhea" id="RHEA:18633"/>
        <dbReference type="ChEBI" id="CHEBI:15377"/>
        <dbReference type="ChEBI" id="CHEBI:15378"/>
        <dbReference type="ChEBI" id="CHEBI:17544"/>
        <dbReference type="ChEBI" id="CHEBI:29985"/>
        <dbReference type="ChEBI" id="CHEBI:30616"/>
        <dbReference type="ChEBI" id="CHEBI:43474"/>
        <dbReference type="ChEBI" id="CHEBI:58228"/>
        <dbReference type="ChEBI" id="CHEBI:58359"/>
        <dbReference type="ChEBI" id="CHEBI:456216"/>
        <dbReference type="EC" id="6.3.5.5"/>
    </reaction>
</comment>
<dbReference type="PRINTS" id="PR00096">
    <property type="entry name" value="GATASE"/>
</dbReference>
<dbReference type="GO" id="GO:0044205">
    <property type="term" value="P:'de novo' UMP biosynthetic process"/>
    <property type="evidence" value="ECO:0007669"/>
    <property type="project" value="UniProtKB-UniRule"/>
</dbReference>
<feature type="binding site" evidence="11">
    <location>
        <position position="236"/>
    </location>
    <ligand>
        <name>L-glutamine</name>
        <dbReference type="ChEBI" id="CHEBI:58359"/>
    </ligand>
</feature>
<dbReference type="CDD" id="cd01744">
    <property type="entry name" value="GATase1_CPSase"/>
    <property type="match status" value="1"/>
</dbReference>
<keyword evidence="14" id="KW-1185">Reference proteome</keyword>
<dbReference type="SUPFAM" id="SSF52021">
    <property type="entry name" value="Carbamoyl phosphate synthetase, small subunit N-terminal domain"/>
    <property type="match status" value="1"/>
</dbReference>
<dbReference type="GO" id="GO:0004088">
    <property type="term" value="F:carbamoyl-phosphate synthase (glutamine-hydrolyzing) activity"/>
    <property type="evidence" value="ECO:0007669"/>
    <property type="project" value="UniProtKB-UniRule"/>
</dbReference>
<feature type="region of interest" description="CPSase" evidence="11">
    <location>
        <begin position="1"/>
        <end position="182"/>
    </location>
</feature>
<feature type="binding site" evidence="11">
    <location>
        <position position="46"/>
    </location>
    <ligand>
        <name>L-glutamine</name>
        <dbReference type="ChEBI" id="CHEBI:58359"/>
    </ligand>
</feature>
<gene>
    <name evidence="11 13" type="primary">carA</name>
    <name evidence="13" type="ORF">HP550_10490</name>
</gene>
<evidence type="ECO:0000256" key="3">
    <source>
        <dbReference type="ARBA" id="ARBA00007800"/>
    </source>
</evidence>
<dbReference type="PROSITE" id="PS51273">
    <property type="entry name" value="GATASE_TYPE_1"/>
    <property type="match status" value="1"/>
</dbReference>
<comment type="subunit">
    <text evidence="11">Composed of two chains; the small (or glutamine) chain promotes the hydrolysis of glutamine to ammonia, which is used by the large (or ammonia) chain to synthesize carbamoyl phosphate. Tetramer of heterodimers (alpha,beta)4.</text>
</comment>
<dbReference type="InterPro" id="IPR036480">
    <property type="entry name" value="CarbP_synth_ssu_N_sf"/>
</dbReference>
<dbReference type="PRINTS" id="PR00099">
    <property type="entry name" value="CPSGATASE"/>
</dbReference>
<feature type="active site" description="Nucleophile" evidence="11">
    <location>
        <position position="262"/>
    </location>
</feature>
<dbReference type="InterPro" id="IPR017926">
    <property type="entry name" value="GATASE"/>
</dbReference>
<organism evidence="13 14">
    <name type="scientific">Cellulomonas humilata</name>
    <dbReference type="NCBI Taxonomy" id="144055"/>
    <lineage>
        <taxon>Bacteria</taxon>
        <taxon>Bacillati</taxon>
        <taxon>Actinomycetota</taxon>
        <taxon>Actinomycetes</taxon>
        <taxon>Micrococcales</taxon>
        <taxon>Cellulomonadaceae</taxon>
        <taxon>Cellulomonas</taxon>
    </lineage>
</organism>
<dbReference type="Pfam" id="PF00988">
    <property type="entry name" value="CPSase_sm_chain"/>
    <property type="match status" value="1"/>
</dbReference>
<dbReference type="UniPathway" id="UPA00070">
    <property type="reaction ID" value="UER00115"/>
</dbReference>
<comment type="caution">
    <text evidence="11">Lacks conserved residue(s) required for the propagation of feature annotation.</text>
</comment>
<name>A0A7Y6A387_9CELL</name>
<keyword evidence="4 11" id="KW-0436">Ligase</keyword>
<dbReference type="PANTHER" id="PTHR43418:SF7">
    <property type="entry name" value="CARBAMOYL-PHOSPHATE SYNTHASE SMALL CHAIN"/>
    <property type="match status" value="1"/>
</dbReference>
<dbReference type="UniPathway" id="UPA00068">
    <property type="reaction ID" value="UER00171"/>
</dbReference>
<dbReference type="GO" id="GO:0005524">
    <property type="term" value="F:ATP binding"/>
    <property type="evidence" value="ECO:0007669"/>
    <property type="project" value="UniProtKB-UniRule"/>
</dbReference>
<keyword evidence="11" id="KW-0055">Arginine biosynthesis</keyword>
<dbReference type="NCBIfam" id="TIGR01368">
    <property type="entry name" value="CPSaseIIsmall"/>
    <property type="match status" value="1"/>
</dbReference>